<dbReference type="RefSeq" id="WP_259613101.1">
    <property type="nucleotide sequence ID" value="NZ_CP091139.2"/>
</dbReference>
<reference evidence="1" key="1">
    <citation type="submission" date="2022-01" db="EMBL/GenBank/DDBJ databases">
        <title>Microbacterium eymi and Microbacterium rhizovicinus sp. nov., isolated from the rhizospheric soil of Elymus tsukushiensis, a plant native to the Dokdo Islands, Republic of Korea.</title>
        <authorList>
            <person name="Hwang Y.J."/>
        </authorList>
    </citation>
    <scope>NUCLEOTIDE SEQUENCE</scope>
    <source>
        <strain evidence="1">KUDC0405</strain>
    </source>
</reference>
<name>A0ABY5NMT8_9MICO</name>
<dbReference type="EMBL" id="CP091139">
    <property type="protein sequence ID" value="UUT36443.1"/>
    <property type="molecule type" value="Genomic_DNA"/>
</dbReference>
<proteinExistence type="predicted"/>
<evidence type="ECO:0000313" key="2">
    <source>
        <dbReference type="Proteomes" id="UP001054811"/>
    </source>
</evidence>
<accession>A0ABY5NMT8</accession>
<organism evidence="1 2">
    <name type="scientific">Microbacterium elymi</name>
    <dbReference type="NCBI Taxonomy" id="2909587"/>
    <lineage>
        <taxon>Bacteria</taxon>
        <taxon>Bacillati</taxon>
        <taxon>Actinomycetota</taxon>
        <taxon>Actinomycetes</taxon>
        <taxon>Micrococcales</taxon>
        <taxon>Microbacteriaceae</taxon>
        <taxon>Microbacterium</taxon>
    </lineage>
</organism>
<keyword evidence="2" id="KW-1185">Reference proteome</keyword>
<gene>
    <name evidence="1" type="ORF">L2X98_26375</name>
</gene>
<dbReference type="Proteomes" id="UP001054811">
    <property type="component" value="Chromosome"/>
</dbReference>
<sequence>MARLARAAGPWAQFDPTGFEQGWVQKRLDRAQPTPRGRTRSRLDAVLEALPASNAAGLERHLVSVGLNVPPLVTRDEMIQFVRPFAWLLDRGREGLPLDGAHLPAGLAQEWADACGTTVAQLPVVQRTARELRFVRTLQGRLLTMKSAVPLADDPLALWDALADKLPEAGDGRLRFVNALVLLAIADGSIADGGEDGGLDRIARAHDVRNDIDEDAWRARSWWEDRDFFLPADPSVSVASRVEVDSIRPLVLPLTERLEPLGLAARTRDTWRASRALQGFAQAALTTPAAISLSGGYGF</sequence>
<evidence type="ECO:0000313" key="1">
    <source>
        <dbReference type="EMBL" id="UUT36443.1"/>
    </source>
</evidence>
<protein>
    <submittedName>
        <fullName evidence="1">Uncharacterized protein</fullName>
    </submittedName>
</protein>